<dbReference type="NCBIfam" id="TIGR02937">
    <property type="entry name" value="sigma70-ECF"/>
    <property type="match status" value="1"/>
</dbReference>
<evidence type="ECO:0000256" key="2">
    <source>
        <dbReference type="ARBA" id="ARBA00023015"/>
    </source>
</evidence>
<dbReference type="InterPro" id="IPR007627">
    <property type="entry name" value="RNA_pol_sigma70_r2"/>
</dbReference>
<keyword evidence="5 6" id="KW-0804">Transcription</keyword>
<dbReference type="EMBL" id="JAAKZG010000010">
    <property type="protein sequence ID" value="NGN43515.1"/>
    <property type="molecule type" value="Genomic_DNA"/>
</dbReference>
<keyword evidence="4 6" id="KW-0238">DNA-binding</keyword>
<dbReference type="InterPro" id="IPR013324">
    <property type="entry name" value="RNA_pol_sigma_r3/r4-like"/>
</dbReference>
<dbReference type="InterPro" id="IPR000838">
    <property type="entry name" value="RNA_pol_sigma70_ECF_CS"/>
</dbReference>
<keyword evidence="2 6" id="KW-0805">Transcription regulation</keyword>
<evidence type="ECO:0000256" key="4">
    <source>
        <dbReference type="ARBA" id="ARBA00023125"/>
    </source>
</evidence>
<dbReference type="InterPro" id="IPR039425">
    <property type="entry name" value="RNA_pol_sigma-70-like"/>
</dbReference>
<dbReference type="InterPro" id="IPR013249">
    <property type="entry name" value="RNA_pol_sigma70_r4_t2"/>
</dbReference>
<evidence type="ECO:0000256" key="5">
    <source>
        <dbReference type="ARBA" id="ARBA00023163"/>
    </source>
</evidence>
<dbReference type="InterPro" id="IPR013325">
    <property type="entry name" value="RNA_pol_sigma_r2"/>
</dbReference>
<gene>
    <name evidence="9" type="ORF">G6N74_20805</name>
</gene>
<evidence type="ECO:0000313" key="10">
    <source>
        <dbReference type="Proteomes" id="UP000481252"/>
    </source>
</evidence>
<comment type="caution">
    <text evidence="9">The sequence shown here is derived from an EMBL/GenBank/DDBJ whole genome shotgun (WGS) entry which is preliminary data.</text>
</comment>
<feature type="domain" description="RNA polymerase sigma factor 70 region 4 type 2" evidence="8">
    <location>
        <begin position="106"/>
        <end position="156"/>
    </location>
</feature>
<dbReference type="PANTHER" id="PTHR43133:SF63">
    <property type="entry name" value="RNA POLYMERASE SIGMA FACTOR FECI-RELATED"/>
    <property type="match status" value="1"/>
</dbReference>
<dbReference type="GO" id="GO:0003677">
    <property type="term" value="F:DNA binding"/>
    <property type="evidence" value="ECO:0007669"/>
    <property type="project" value="UniProtKB-KW"/>
</dbReference>
<evidence type="ECO:0000256" key="3">
    <source>
        <dbReference type="ARBA" id="ARBA00023082"/>
    </source>
</evidence>
<reference evidence="9 10" key="1">
    <citation type="submission" date="2020-02" db="EMBL/GenBank/DDBJ databases">
        <title>Genome sequence of the type strain CGMCC 1.15528 of Mesorhizobium zhangyense.</title>
        <authorList>
            <person name="Gao J."/>
            <person name="Sun J."/>
        </authorList>
    </citation>
    <scope>NUCLEOTIDE SEQUENCE [LARGE SCALE GENOMIC DNA]</scope>
    <source>
        <strain evidence="9 10">CGMCC 1.15528</strain>
    </source>
</reference>
<sequence>MWDIQSLFKRHGKDIERFLRRRGASSDMAEDITQETFLRVLTAAPALPIGNDRAYLFGVARNLSVDIARRQRLFPTVADAETVLAALPDEAPSAERVAISRQELAILQAALDDVPQIPREVFLLRVEGHTFATIGEKLDIPLQTAFSQMVKVMMHLKSRLDQARGDELPVSEKRRR</sequence>
<dbReference type="Proteomes" id="UP000481252">
    <property type="component" value="Unassembled WGS sequence"/>
</dbReference>
<dbReference type="Pfam" id="PF08281">
    <property type="entry name" value="Sigma70_r4_2"/>
    <property type="match status" value="1"/>
</dbReference>
<evidence type="ECO:0000256" key="1">
    <source>
        <dbReference type="ARBA" id="ARBA00010641"/>
    </source>
</evidence>
<evidence type="ECO:0000256" key="6">
    <source>
        <dbReference type="RuleBase" id="RU000716"/>
    </source>
</evidence>
<dbReference type="InterPro" id="IPR036388">
    <property type="entry name" value="WH-like_DNA-bd_sf"/>
</dbReference>
<comment type="similarity">
    <text evidence="1 6">Belongs to the sigma-70 factor family. ECF subfamily.</text>
</comment>
<keyword evidence="3 6" id="KW-0731">Sigma factor</keyword>
<keyword evidence="10" id="KW-1185">Reference proteome</keyword>
<dbReference type="PANTHER" id="PTHR43133">
    <property type="entry name" value="RNA POLYMERASE ECF-TYPE SIGMA FACTO"/>
    <property type="match status" value="1"/>
</dbReference>
<accession>A0A7C9R9R4</accession>
<dbReference type="InterPro" id="IPR014284">
    <property type="entry name" value="RNA_pol_sigma-70_dom"/>
</dbReference>
<dbReference type="Gene3D" id="1.10.1740.10">
    <property type="match status" value="1"/>
</dbReference>
<proteinExistence type="inferred from homology"/>
<dbReference type="SUPFAM" id="SSF88946">
    <property type="entry name" value="Sigma2 domain of RNA polymerase sigma factors"/>
    <property type="match status" value="1"/>
</dbReference>
<evidence type="ECO:0000313" key="9">
    <source>
        <dbReference type="EMBL" id="NGN43515.1"/>
    </source>
</evidence>
<dbReference type="GO" id="GO:0016987">
    <property type="term" value="F:sigma factor activity"/>
    <property type="evidence" value="ECO:0007669"/>
    <property type="project" value="UniProtKB-KW"/>
</dbReference>
<feature type="domain" description="RNA polymerase sigma-70 region 2" evidence="7">
    <location>
        <begin position="7"/>
        <end position="72"/>
    </location>
</feature>
<dbReference type="Pfam" id="PF04542">
    <property type="entry name" value="Sigma70_r2"/>
    <property type="match status" value="1"/>
</dbReference>
<dbReference type="SUPFAM" id="SSF88659">
    <property type="entry name" value="Sigma3 and sigma4 domains of RNA polymerase sigma factors"/>
    <property type="match status" value="1"/>
</dbReference>
<dbReference type="GO" id="GO:0006352">
    <property type="term" value="P:DNA-templated transcription initiation"/>
    <property type="evidence" value="ECO:0007669"/>
    <property type="project" value="InterPro"/>
</dbReference>
<evidence type="ECO:0000259" key="8">
    <source>
        <dbReference type="Pfam" id="PF08281"/>
    </source>
</evidence>
<dbReference type="PROSITE" id="PS01063">
    <property type="entry name" value="SIGMA70_ECF"/>
    <property type="match status" value="1"/>
</dbReference>
<dbReference type="AlphaFoldDB" id="A0A7C9R9R4"/>
<name>A0A7C9R9R4_9HYPH</name>
<evidence type="ECO:0000259" key="7">
    <source>
        <dbReference type="Pfam" id="PF04542"/>
    </source>
</evidence>
<protein>
    <recommendedName>
        <fullName evidence="6">RNA polymerase sigma factor</fullName>
    </recommendedName>
</protein>
<dbReference type="Gene3D" id="1.10.10.10">
    <property type="entry name" value="Winged helix-like DNA-binding domain superfamily/Winged helix DNA-binding domain"/>
    <property type="match status" value="1"/>
</dbReference>
<organism evidence="9 10">
    <name type="scientific">Mesorhizobium zhangyense</name>
    <dbReference type="NCBI Taxonomy" id="1776730"/>
    <lineage>
        <taxon>Bacteria</taxon>
        <taxon>Pseudomonadati</taxon>
        <taxon>Pseudomonadota</taxon>
        <taxon>Alphaproteobacteria</taxon>
        <taxon>Hyphomicrobiales</taxon>
        <taxon>Phyllobacteriaceae</taxon>
        <taxon>Mesorhizobium</taxon>
    </lineage>
</organism>